<feature type="compositionally biased region" description="Basic and acidic residues" evidence="1">
    <location>
        <begin position="81"/>
        <end position="124"/>
    </location>
</feature>
<feature type="region of interest" description="Disordered" evidence="1">
    <location>
        <begin position="81"/>
        <end position="172"/>
    </location>
</feature>
<dbReference type="KEGG" id="stac:ABII15_18250"/>
<evidence type="ECO:0000256" key="1">
    <source>
        <dbReference type="SAM" id="MobiDB-lite"/>
    </source>
</evidence>
<accession>A0AAU8IUQ8</accession>
<dbReference type="EMBL" id="CP159534">
    <property type="protein sequence ID" value="XCJ71789.1"/>
    <property type="molecule type" value="Genomic_DNA"/>
</dbReference>
<reference evidence="2" key="1">
    <citation type="submission" date="2024-06" db="EMBL/GenBank/DDBJ databases">
        <title>Streptomyces sp. strain HUAS MG91 genome sequences.</title>
        <authorList>
            <person name="Mo P."/>
        </authorList>
    </citation>
    <scope>NUCLEOTIDE SEQUENCE</scope>
    <source>
        <strain evidence="2">HUAS MG91</strain>
    </source>
</reference>
<feature type="compositionally biased region" description="Polar residues" evidence="1">
    <location>
        <begin position="149"/>
        <end position="158"/>
    </location>
</feature>
<dbReference type="AlphaFoldDB" id="A0AAU8IUQ8"/>
<name>A0AAU8IUQ8_9ACTN</name>
<organism evidence="2">
    <name type="scientific">Streptomyces tabacisoli</name>
    <dbReference type="NCBI Taxonomy" id="3156398"/>
    <lineage>
        <taxon>Bacteria</taxon>
        <taxon>Bacillati</taxon>
        <taxon>Actinomycetota</taxon>
        <taxon>Actinomycetes</taxon>
        <taxon>Kitasatosporales</taxon>
        <taxon>Streptomycetaceae</taxon>
        <taxon>Streptomyces</taxon>
    </lineage>
</organism>
<dbReference type="RefSeq" id="WP_353943389.1">
    <property type="nucleotide sequence ID" value="NZ_CP159534.1"/>
</dbReference>
<gene>
    <name evidence="2" type="ORF">ABII15_18250</name>
</gene>
<sequence length="185" mass="20585">MASSTPLAQAISAELKAIVPEIKTDVIRDLQIQASTTSLQALKLDVSAFKYDEKGLTFFGKPLFPKLSMNYLVQGRQEAKEKAERKKNEEINMAKEAKERAAAEAQEKERVEGFESELRRHVDQARTLSHSAREQADQAKKDATVARNLLSSAHQQSRLAAGSADRASKSFTTLEQRVAQLESRL</sequence>
<proteinExistence type="predicted"/>
<protein>
    <submittedName>
        <fullName evidence="2">Uncharacterized protein</fullName>
    </submittedName>
</protein>
<evidence type="ECO:0000313" key="2">
    <source>
        <dbReference type="EMBL" id="XCJ71789.1"/>
    </source>
</evidence>
<feature type="compositionally biased region" description="Basic and acidic residues" evidence="1">
    <location>
        <begin position="131"/>
        <end position="144"/>
    </location>
</feature>